<feature type="binding site" evidence="7">
    <location>
        <position position="362"/>
    </location>
    <ligand>
        <name>Zn(2+)</name>
        <dbReference type="ChEBI" id="CHEBI:29105"/>
        <label>2</label>
        <note>catalytic</note>
    </ligand>
</feature>
<evidence type="ECO:0000256" key="2">
    <source>
        <dbReference type="ARBA" id="ARBA00022670"/>
    </source>
</evidence>
<keyword evidence="2" id="KW-0645">Protease</keyword>
<evidence type="ECO:0000256" key="5">
    <source>
        <dbReference type="ARBA" id="ARBA00022801"/>
    </source>
</evidence>
<dbReference type="Pfam" id="PF04389">
    <property type="entry name" value="Peptidase_M28"/>
    <property type="match status" value="1"/>
</dbReference>
<proteinExistence type="predicted"/>
<keyword evidence="5" id="KW-0378">Hydrolase</keyword>
<name>A0AAX4HRU8_9BACT</name>
<dbReference type="InterPro" id="IPR012189">
    <property type="entry name" value="Pept_M28E_Ap1"/>
</dbReference>
<dbReference type="GO" id="GO:0006508">
    <property type="term" value="P:proteolysis"/>
    <property type="evidence" value="ECO:0007669"/>
    <property type="project" value="UniProtKB-KW"/>
</dbReference>
<keyword evidence="12" id="KW-1185">Reference proteome</keyword>
<evidence type="ECO:0000256" key="4">
    <source>
        <dbReference type="ARBA" id="ARBA00022729"/>
    </source>
</evidence>
<feature type="domain" description="Peptidase M28" evidence="10">
    <location>
        <begin position="185"/>
        <end position="376"/>
    </location>
</feature>
<feature type="binding site" evidence="7">
    <location>
        <position position="285"/>
    </location>
    <ligand>
        <name>Zn(2+)</name>
        <dbReference type="ChEBI" id="CHEBI:29105"/>
        <label>1</label>
    </ligand>
</feature>
<feature type="chain" id="PRO_5043881399" evidence="9">
    <location>
        <begin position="19"/>
        <end position="394"/>
    </location>
</feature>
<dbReference type="Proteomes" id="UP001324634">
    <property type="component" value="Chromosome"/>
</dbReference>
<dbReference type="Gene3D" id="3.40.630.10">
    <property type="entry name" value="Zn peptidases"/>
    <property type="match status" value="1"/>
</dbReference>
<dbReference type="PANTHER" id="PTHR12147">
    <property type="entry name" value="METALLOPEPTIDASE M28 FAMILY MEMBER"/>
    <property type="match status" value="1"/>
</dbReference>
<keyword evidence="4 9" id="KW-0732">Signal</keyword>
<dbReference type="InterPro" id="IPR007484">
    <property type="entry name" value="Peptidase_M28"/>
</dbReference>
<evidence type="ECO:0000313" key="11">
    <source>
        <dbReference type="EMBL" id="WPU65962.1"/>
    </source>
</evidence>
<accession>A0AAX4HRU8</accession>
<dbReference type="CDD" id="cd03879">
    <property type="entry name" value="M28_AAP"/>
    <property type="match status" value="1"/>
</dbReference>
<dbReference type="EMBL" id="CP139487">
    <property type="protein sequence ID" value="WPU65962.1"/>
    <property type="molecule type" value="Genomic_DNA"/>
</dbReference>
<evidence type="ECO:0000256" key="3">
    <source>
        <dbReference type="ARBA" id="ARBA00022723"/>
    </source>
</evidence>
<dbReference type="KEGG" id="psti:SOO65_04310"/>
<dbReference type="GO" id="GO:0004177">
    <property type="term" value="F:aminopeptidase activity"/>
    <property type="evidence" value="ECO:0007669"/>
    <property type="project" value="UniProtKB-KW"/>
</dbReference>
<evidence type="ECO:0000256" key="7">
    <source>
        <dbReference type="PIRSR" id="PIRSR036685-1"/>
    </source>
</evidence>
<dbReference type="RefSeq" id="WP_321397507.1">
    <property type="nucleotide sequence ID" value="NZ_CP139487.1"/>
</dbReference>
<feature type="disulfide bond" evidence="8">
    <location>
        <begin position="329"/>
        <end position="333"/>
    </location>
</feature>
<gene>
    <name evidence="11" type="ORF">SOO65_04310</name>
</gene>
<comment type="cofactor">
    <cofactor evidence="7">
        <name>Zn(2+)</name>
        <dbReference type="ChEBI" id="CHEBI:29105"/>
    </cofactor>
    <text evidence="7">Binds 2 Zn(2+) ions per subunit.</text>
</comment>
<keyword evidence="3 7" id="KW-0479">Metal-binding</keyword>
<reference evidence="11 12" key="1">
    <citation type="submission" date="2023-11" db="EMBL/GenBank/DDBJ databases">
        <title>Peredibacter starrii A3.12.</title>
        <authorList>
            <person name="Mitchell R.J."/>
        </authorList>
    </citation>
    <scope>NUCLEOTIDE SEQUENCE [LARGE SCALE GENOMIC DNA]</scope>
    <source>
        <strain evidence="11 12">A3.12</strain>
    </source>
</reference>
<feature type="binding site" evidence="7">
    <location>
        <position position="223"/>
    </location>
    <ligand>
        <name>Zn(2+)</name>
        <dbReference type="ChEBI" id="CHEBI:29105"/>
        <label>1</label>
    </ligand>
</feature>
<sequence length="394" mass="42959">MKKLSGLLALTLSTVAFAAPKAQWLTVDNQVLAKIRPKLNKSVQTVFSAQGASVVKLTAEEVEQLSEVIHHELNRCGGFMAHESQEEAVTALSQQGEMYFAKSAIFSDYTINQATMVRPMVSQVAEPSIRDMILKLSNFNTRYYKSDTGVKSSEFIRDVWAGLARNRNDVTVELFKHKNWPQASIIMTIQGSERPNEVVVLGGHADSIAGFFGGGGRAPGADDNASGIATITEVIRILMNNNFKPKRTIQFMGYAAEEVGLLGSKDIAASYKAKGAQVVGVMQLDMTLYKGTADKDIVLMSDYTNQAQNEFIGKLVDEYVKVPWGYSRCGYGCSDHASWTANGYPASIPFEATMDESNKRIHTAQDTLETSGGDAKHAAKFAKLATAFVVELAN</sequence>
<dbReference type="SUPFAM" id="SSF53187">
    <property type="entry name" value="Zn-dependent exopeptidases"/>
    <property type="match status" value="1"/>
</dbReference>
<dbReference type="PANTHER" id="PTHR12147:SF56">
    <property type="entry name" value="AMINOPEPTIDASE YDR415C-RELATED"/>
    <property type="match status" value="1"/>
</dbReference>
<dbReference type="GO" id="GO:0008235">
    <property type="term" value="F:metalloexopeptidase activity"/>
    <property type="evidence" value="ECO:0007669"/>
    <property type="project" value="InterPro"/>
</dbReference>
<evidence type="ECO:0000256" key="9">
    <source>
        <dbReference type="SAM" id="SignalP"/>
    </source>
</evidence>
<evidence type="ECO:0000259" key="10">
    <source>
        <dbReference type="Pfam" id="PF04389"/>
    </source>
</evidence>
<feature type="binding site" evidence="7">
    <location>
        <position position="258"/>
    </location>
    <ligand>
        <name>Zn(2+)</name>
        <dbReference type="ChEBI" id="CHEBI:29105"/>
        <label>2</label>
        <note>catalytic</note>
    </ligand>
</feature>
<feature type="binding site" evidence="7">
    <location>
        <position position="204"/>
    </location>
    <ligand>
        <name>Zn(2+)</name>
        <dbReference type="ChEBI" id="CHEBI:29105"/>
        <label>1</label>
    </ligand>
</feature>
<dbReference type="InterPro" id="IPR045175">
    <property type="entry name" value="M28_fam"/>
</dbReference>
<dbReference type="AlphaFoldDB" id="A0AAX4HRU8"/>
<keyword evidence="6 7" id="KW-0862">Zinc</keyword>
<evidence type="ECO:0000256" key="6">
    <source>
        <dbReference type="ARBA" id="ARBA00022833"/>
    </source>
</evidence>
<keyword evidence="8" id="KW-1015">Disulfide bond</keyword>
<protein>
    <submittedName>
        <fullName evidence="11">M28 family metallopeptidase</fullName>
    </submittedName>
</protein>
<organism evidence="11 12">
    <name type="scientific">Peredibacter starrii</name>
    <dbReference type="NCBI Taxonomy" id="28202"/>
    <lineage>
        <taxon>Bacteria</taxon>
        <taxon>Pseudomonadati</taxon>
        <taxon>Bdellovibrionota</taxon>
        <taxon>Bacteriovoracia</taxon>
        <taxon>Bacteriovoracales</taxon>
        <taxon>Bacteriovoracaceae</taxon>
        <taxon>Peredibacter</taxon>
    </lineage>
</organism>
<evidence type="ECO:0000256" key="1">
    <source>
        <dbReference type="ARBA" id="ARBA00022438"/>
    </source>
</evidence>
<keyword evidence="1" id="KW-0031">Aminopeptidase</keyword>
<evidence type="ECO:0000256" key="8">
    <source>
        <dbReference type="PIRSR" id="PIRSR036685-2"/>
    </source>
</evidence>
<dbReference type="GO" id="GO:0046872">
    <property type="term" value="F:metal ion binding"/>
    <property type="evidence" value="ECO:0007669"/>
    <property type="project" value="UniProtKB-KW"/>
</dbReference>
<evidence type="ECO:0000313" key="12">
    <source>
        <dbReference type="Proteomes" id="UP001324634"/>
    </source>
</evidence>
<feature type="signal peptide" evidence="9">
    <location>
        <begin position="1"/>
        <end position="18"/>
    </location>
</feature>
<dbReference type="PIRSF" id="PIRSF036685">
    <property type="entry name" value="BacLeuNPeptidase"/>
    <property type="match status" value="1"/>
</dbReference>